<dbReference type="AlphaFoldDB" id="A0A2U9P2N7"/>
<evidence type="ECO:0008006" key="4">
    <source>
        <dbReference type="Google" id="ProtNLM"/>
    </source>
</evidence>
<sequence length="159" mass="17068">MAWDEWEQLKAEAAQRHSTGMQIDHLPPDGGSSDGGGNSKTSFGDLKVGQDDLAAIGDRAFQLFDKLGTQGKVAEASTGGAATDLKTQGFALGDALDRVDQQWQKQLRSLTEACAHISNHMEFSGKVHQGNEYHVIGLVSSIAELDKGFDENPANPESR</sequence>
<feature type="region of interest" description="Disordered" evidence="1">
    <location>
        <begin position="13"/>
        <end position="44"/>
    </location>
</feature>
<dbReference type="OrthoDB" id="4313158at2"/>
<proteinExistence type="predicted"/>
<accession>A0A2U9P2N7</accession>
<organism evidence="2 3">
    <name type="scientific">Streptomyces actuosus</name>
    <dbReference type="NCBI Taxonomy" id="1885"/>
    <lineage>
        <taxon>Bacteria</taxon>
        <taxon>Bacillati</taxon>
        <taxon>Actinomycetota</taxon>
        <taxon>Actinomycetes</taxon>
        <taxon>Kitasatosporales</taxon>
        <taxon>Streptomycetaceae</taxon>
        <taxon>Streptomyces</taxon>
    </lineage>
</organism>
<reference evidence="2 3" key="1">
    <citation type="submission" date="2018-06" db="EMBL/GenBank/DDBJ databases">
        <title>The complete genome sequence of a nosiheptide producer Streptomyces actuosus ATCC 25421: deducing the ability of producing a new class III lantibiotics.</title>
        <authorList>
            <person name="Liu W."/>
            <person name="Sun F."/>
            <person name="Hu Y."/>
        </authorList>
    </citation>
    <scope>NUCLEOTIDE SEQUENCE [LARGE SCALE GENOMIC DNA]</scope>
    <source>
        <strain evidence="2 3">ATCC 25421</strain>
    </source>
</reference>
<keyword evidence="3" id="KW-1185">Reference proteome</keyword>
<dbReference type="EMBL" id="CP029788">
    <property type="protein sequence ID" value="AWT43959.1"/>
    <property type="molecule type" value="Genomic_DNA"/>
</dbReference>
<evidence type="ECO:0000313" key="3">
    <source>
        <dbReference type="Proteomes" id="UP000247634"/>
    </source>
</evidence>
<dbReference type="KEGG" id="sact:DMT42_17635"/>
<dbReference type="RefSeq" id="WP_110628871.1">
    <property type="nucleotide sequence ID" value="NZ_CP029788.1"/>
</dbReference>
<evidence type="ECO:0000256" key="1">
    <source>
        <dbReference type="SAM" id="MobiDB-lite"/>
    </source>
</evidence>
<protein>
    <recommendedName>
        <fullName evidence="4">AG1 protein</fullName>
    </recommendedName>
</protein>
<gene>
    <name evidence="2" type="ORF">DMT42_17635</name>
</gene>
<evidence type="ECO:0000313" key="2">
    <source>
        <dbReference type="EMBL" id="AWT43959.1"/>
    </source>
</evidence>
<dbReference type="Proteomes" id="UP000247634">
    <property type="component" value="Chromosome"/>
</dbReference>
<name>A0A2U9P2N7_STRAS</name>